<protein>
    <submittedName>
        <fullName evidence="1">Uncharacterized protein</fullName>
    </submittedName>
</protein>
<name>A0A1V3NDW4_9GAMM</name>
<evidence type="ECO:0000313" key="1">
    <source>
        <dbReference type="EMBL" id="OOG23052.1"/>
    </source>
</evidence>
<organism evidence="1 2">
    <name type="scientific">Thioalkalivibrio denitrificans</name>
    <dbReference type="NCBI Taxonomy" id="108003"/>
    <lineage>
        <taxon>Bacteria</taxon>
        <taxon>Pseudomonadati</taxon>
        <taxon>Pseudomonadota</taxon>
        <taxon>Gammaproteobacteria</taxon>
        <taxon>Chromatiales</taxon>
        <taxon>Ectothiorhodospiraceae</taxon>
        <taxon>Thioalkalivibrio</taxon>
    </lineage>
</organism>
<gene>
    <name evidence="1" type="ORF">B1C78_12705</name>
</gene>
<reference evidence="1 2" key="1">
    <citation type="submission" date="2017-02" db="EMBL/GenBank/DDBJ databases">
        <title>Genomic diversity within the haloalkaliphilic genus Thioalkalivibrio.</title>
        <authorList>
            <person name="Ahn A.-C."/>
            <person name="Meier-Kolthoff J."/>
            <person name="Overmars L."/>
            <person name="Richter M."/>
            <person name="Woyke T."/>
            <person name="Sorokin D.Y."/>
            <person name="Muyzer G."/>
        </authorList>
    </citation>
    <scope>NUCLEOTIDE SEQUENCE [LARGE SCALE GENOMIC DNA]</scope>
    <source>
        <strain evidence="1 2">ALJD</strain>
    </source>
</reference>
<evidence type="ECO:0000313" key="2">
    <source>
        <dbReference type="Proteomes" id="UP000189462"/>
    </source>
</evidence>
<comment type="caution">
    <text evidence="1">The sequence shown here is derived from an EMBL/GenBank/DDBJ whole genome shotgun (WGS) entry which is preliminary data.</text>
</comment>
<dbReference type="EMBL" id="MVBK01000079">
    <property type="protein sequence ID" value="OOG23052.1"/>
    <property type="molecule type" value="Genomic_DNA"/>
</dbReference>
<proteinExistence type="predicted"/>
<dbReference type="OrthoDB" id="8852533at2"/>
<dbReference type="AlphaFoldDB" id="A0A1V3NDW4"/>
<accession>A0A1V3NDW4</accession>
<keyword evidence="2" id="KW-1185">Reference proteome</keyword>
<sequence length="107" mass="11908">MRLKTDADQFDQLQQLFIREIIEQIRLKLVQAGLRGKELQDLTTHIAFSVASTIDDTARIESGGVQVRPCLTFVTEDDQLVHGGENSYTHEYVADVVGEIFSNGAAD</sequence>
<dbReference type="Proteomes" id="UP000189462">
    <property type="component" value="Unassembled WGS sequence"/>
</dbReference>
<dbReference type="STRING" id="108003.B1C78_12705"/>